<evidence type="ECO:0000313" key="2">
    <source>
        <dbReference type="Proteomes" id="UP000323188"/>
    </source>
</evidence>
<dbReference type="EMBL" id="VUOE01000001">
    <property type="protein sequence ID" value="KAA2219030.1"/>
    <property type="molecule type" value="Genomic_DNA"/>
</dbReference>
<accession>A0A5B2TZF6</accession>
<sequence>MEVLDRPKLTHLNIGKRNKILKVEGSAGSRMPIHTCSHEAIILVQQREALLQMPDGDKILKAEDSFIIPAQKEHALKIKKNFRALVFMAVNAEINFI</sequence>
<dbReference type="InterPro" id="IPR014710">
    <property type="entry name" value="RmlC-like_jellyroll"/>
</dbReference>
<name>A0A5B2TZF6_9FLAO</name>
<proteinExistence type="predicted"/>
<dbReference type="Gene3D" id="2.60.120.10">
    <property type="entry name" value="Jelly Rolls"/>
    <property type="match status" value="1"/>
</dbReference>
<dbReference type="RefSeq" id="WP_154917521.1">
    <property type="nucleotide sequence ID" value="NZ_VUOE01000001.1"/>
</dbReference>
<dbReference type="AlphaFoldDB" id="A0A5B2TZF6"/>
<protein>
    <submittedName>
        <fullName evidence="1">Cupin</fullName>
    </submittedName>
</protein>
<reference evidence="1 2" key="1">
    <citation type="submission" date="2019-09" db="EMBL/GenBank/DDBJ databases">
        <authorList>
            <person name="Khan S.A."/>
            <person name="Jeon C.O."/>
            <person name="Chun B.H."/>
            <person name="Jeong S.E."/>
        </authorList>
    </citation>
    <scope>NUCLEOTIDE SEQUENCE [LARGE SCALE GENOMIC DNA]</scope>
    <source>
        <strain evidence="1 2">KCTC 42508</strain>
    </source>
</reference>
<organism evidence="1 2">
    <name type="scientific">Maribacter flavus</name>
    <dbReference type="NCBI Taxonomy" id="1658664"/>
    <lineage>
        <taxon>Bacteria</taxon>
        <taxon>Pseudomonadati</taxon>
        <taxon>Bacteroidota</taxon>
        <taxon>Flavobacteriia</taxon>
        <taxon>Flavobacteriales</taxon>
        <taxon>Flavobacteriaceae</taxon>
        <taxon>Maribacter</taxon>
    </lineage>
</organism>
<evidence type="ECO:0000313" key="1">
    <source>
        <dbReference type="EMBL" id="KAA2219030.1"/>
    </source>
</evidence>
<comment type="caution">
    <text evidence="1">The sequence shown here is derived from an EMBL/GenBank/DDBJ whole genome shotgun (WGS) entry which is preliminary data.</text>
</comment>
<gene>
    <name evidence="1" type="ORF">F0361_05305</name>
</gene>
<dbReference type="SUPFAM" id="SSF51182">
    <property type="entry name" value="RmlC-like cupins"/>
    <property type="match status" value="1"/>
</dbReference>
<dbReference type="InterPro" id="IPR011051">
    <property type="entry name" value="RmlC_Cupin_sf"/>
</dbReference>
<dbReference type="Proteomes" id="UP000323188">
    <property type="component" value="Unassembled WGS sequence"/>
</dbReference>